<proteinExistence type="predicted"/>
<dbReference type="PaxDb" id="8022-A0A060Z9V0"/>
<dbReference type="AlphaFoldDB" id="A0A060Z9V0"/>
<evidence type="ECO:0008006" key="3">
    <source>
        <dbReference type="Google" id="ProtNLM"/>
    </source>
</evidence>
<dbReference type="SUPFAM" id="SSF56672">
    <property type="entry name" value="DNA/RNA polymerases"/>
    <property type="match status" value="1"/>
</dbReference>
<dbReference type="STRING" id="8022.A0A060Z9V0"/>
<dbReference type="Proteomes" id="UP000193380">
    <property type="component" value="Unassembled WGS sequence"/>
</dbReference>
<name>A0A060Z9V0_ONCMY</name>
<dbReference type="InterPro" id="IPR032567">
    <property type="entry name" value="RTL1-rel"/>
</dbReference>
<accession>A0A060Z9V0</accession>
<evidence type="ECO:0000313" key="1">
    <source>
        <dbReference type="EMBL" id="CDR00843.1"/>
    </source>
</evidence>
<sequence length="169" mass="18607">MITQEGHKEKISIFLIDSPAYSVVLGLPWLVCHNPTVSWPQRALTGWSRECSGRCLGVSVGATTVESPDQVSTVRIPPEYADLALAFCKKKATQLPPHRRGDCAIDLLVDAAYPRSHVYPLSQAETEAMETYVSESLRQGYIQPSISPISSSFFFVKKKDGGLCPCVDY</sequence>
<dbReference type="InterPro" id="IPR043502">
    <property type="entry name" value="DNA/RNA_pol_sf"/>
</dbReference>
<reference evidence="1" key="2">
    <citation type="submission" date="2014-03" db="EMBL/GenBank/DDBJ databases">
        <authorList>
            <person name="Genoscope - CEA"/>
        </authorList>
    </citation>
    <scope>NUCLEOTIDE SEQUENCE</scope>
</reference>
<dbReference type="PANTHER" id="PTHR15503:SF22">
    <property type="entry name" value="TRANSPOSON TY3-I GAG POLYPROTEIN"/>
    <property type="match status" value="1"/>
</dbReference>
<reference evidence="1" key="1">
    <citation type="journal article" date="2014" name="Nat. Commun.">
        <title>The rainbow trout genome provides novel insights into evolution after whole-genome duplication in vertebrates.</title>
        <authorList>
            <person name="Berthelot C."/>
            <person name="Brunet F."/>
            <person name="Chalopin D."/>
            <person name="Juanchich A."/>
            <person name="Bernard M."/>
            <person name="Noel B."/>
            <person name="Bento P."/>
            <person name="Da Silva C."/>
            <person name="Labadie K."/>
            <person name="Alberti A."/>
            <person name="Aury J.M."/>
            <person name="Louis A."/>
            <person name="Dehais P."/>
            <person name="Bardou P."/>
            <person name="Montfort J."/>
            <person name="Klopp C."/>
            <person name="Cabau C."/>
            <person name="Gaspin C."/>
            <person name="Thorgaard G.H."/>
            <person name="Boussaha M."/>
            <person name="Quillet E."/>
            <person name="Guyomard R."/>
            <person name="Galiana D."/>
            <person name="Bobe J."/>
            <person name="Volff J.N."/>
            <person name="Genet C."/>
            <person name="Wincker P."/>
            <person name="Jaillon O."/>
            <person name="Roest Crollius H."/>
            <person name="Guiguen Y."/>
        </authorList>
    </citation>
    <scope>NUCLEOTIDE SEQUENCE [LARGE SCALE GENOMIC DNA]</scope>
</reference>
<dbReference type="Gene3D" id="3.10.10.10">
    <property type="entry name" value="HIV Type 1 Reverse Transcriptase, subunit A, domain 1"/>
    <property type="match status" value="1"/>
</dbReference>
<evidence type="ECO:0000313" key="2">
    <source>
        <dbReference type="Proteomes" id="UP000193380"/>
    </source>
</evidence>
<organism evidence="1 2">
    <name type="scientific">Oncorhynchus mykiss</name>
    <name type="common">Rainbow trout</name>
    <name type="synonym">Salmo gairdneri</name>
    <dbReference type="NCBI Taxonomy" id="8022"/>
    <lineage>
        <taxon>Eukaryota</taxon>
        <taxon>Metazoa</taxon>
        <taxon>Chordata</taxon>
        <taxon>Craniata</taxon>
        <taxon>Vertebrata</taxon>
        <taxon>Euteleostomi</taxon>
        <taxon>Actinopterygii</taxon>
        <taxon>Neopterygii</taxon>
        <taxon>Teleostei</taxon>
        <taxon>Protacanthopterygii</taxon>
        <taxon>Salmoniformes</taxon>
        <taxon>Salmonidae</taxon>
        <taxon>Salmoninae</taxon>
        <taxon>Oncorhynchus</taxon>
    </lineage>
</organism>
<dbReference type="PANTHER" id="PTHR15503">
    <property type="entry name" value="LDOC1 RELATED"/>
    <property type="match status" value="1"/>
</dbReference>
<gene>
    <name evidence="1" type="ORF">GSONMT00014677001</name>
</gene>
<dbReference type="EMBL" id="FR961818">
    <property type="protein sequence ID" value="CDR00843.1"/>
    <property type="molecule type" value="Genomic_DNA"/>
</dbReference>
<protein>
    <recommendedName>
        <fullName evidence="3">Reverse transcriptase/retrotransposon-derived protein RNase H-like domain-containing protein</fullName>
    </recommendedName>
</protein>